<proteinExistence type="predicted"/>
<dbReference type="AlphaFoldDB" id="A0A7D6ZS44"/>
<dbReference type="RefSeq" id="WP_181585147.1">
    <property type="nucleotide sequence ID" value="NZ_CP059399.1"/>
</dbReference>
<reference evidence="1 2" key="1">
    <citation type="submission" date="2020-07" db="EMBL/GenBank/DDBJ databases">
        <authorList>
            <person name="Zhuang K."/>
            <person name="Ran Y."/>
        </authorList>
    </citation>
    <scope>NUCLEOTIDE SEQUENCE [LARGE SCALE GENOMIC DNA]</scope>
    <source>
        <strain evidence="1 2">WCH-YHL-001</strain>
    </source>
</reference>
<dbReference type="EMBL" id="CP059399">
    <property type="protein sequence ID" value="QLY33983.1"/>
    <property type="molecule type" value="Genomic_DNA"/>
</dbReference>
<accession>A0A7D6ZS44</accession>
<name>A0A7D6ZS44_9NOCA</name>
<sequence length="394" mass="42794">MLLAELGIQPTGLAKRMKVYSSQDNGPVVSLKSANILRYLSGGNRPKQRTIDVMVAVLSIASGRALTAADIGYSDQPAGGIDAEVEMPKARQDPFSLPFETVDPAFIEHLTALLDAHARMDALSGPRYVLGTLDGELQLVQDLCGKARGEMRPALLQVGTRFCEFAGWLYQDSGDLRCALYWTNRAMDYAEELYDPHLRSYVLQRRSNIATESGYAQQGLGLGNAALREWDAIPPELRAVALRQLANAYAMTGEADECRKALDQAMEQVLSVDAAGPSSLALYCTPSYIEMEAAQSWVRLGQPERAIETYTMALSDWPKAQRRDQGLCTVRLASACIDAGQFEAGAQAGIQAASVIRSAPSARALGVLKHLAQRVRPVQGDAIREFESAVTDLV</sequence>
<dbReference type="Gene3D" id="1.25.40.10">
    <property type="entry name" value="Tetratricopeptide repeat domain"/>
    <property type="match status" value="1"/>
</dbReference>
<evidence type="ECO:0008006" key="3">
    <source>
        <dbReference type="Google" id="ProtNLM"/>
    </source>
</evidence>
<keyword evidence="2" id="KW-1185">Reference proteome</keyword>
<organism evidence="1 2">
    <name type="scientific">Nocardia huaxiensis</name>
    <dbReference type="NCBI Taxonomy" id="2755382"/>
    <lineage>
        <taxon>Bacteria</taxon>
        <taxon>Bacillati</taxon>
        <taxon>Actinomycetota</taxon>
        <taxon>Actinomycetes</taxon>
        <taxon>Mycobacteriales</taxon>
        <taxon>Nocardiaceae</taxon>
        <taxon>Nocardia</taxon>
    </lineage>
</organism>
<evidence type="ECO:0000313" key="1">
    <source>
        <dbReference type="EMBL" id="QLY33983.1"/>
    </source>
</evidence>
<evidence type="ECO:0000313" key="2">
    <source>
        <dbReference type="Proteomes" id="UP000515512"/>
    </source>
</evidence>
<dbReference type="KEGG" id="nhu:H0264_18660"/>
<dbReference type="SUPFAM" id="SSF48452">
    <property type="entry name" value="TPR-like"/>
    <property type="match status" value="1"/>
</dbReference>
<dbReference type="Proteomes" id="UP000515512">
    <property type="component" value="Chromosome"/>
</dbReference>
<gene>
    <name evidence="1" type="ORF">H0264_18660</name>
</gene>
<protein>
    <recommendedName>
        <fullName evidence="3">Tetratricopeptide repeat protein</fullName>
    </recommendedName>
</protein>
<dbReference type="InterPro" id="IPR011990">
    <property type="entry name" value="TPR-like_helical_dom_sf"/>
</dbReference>